<evidence type="ECO:0000259" key="5">
    <source>
        <dbReference type="PROSITE" id="PS50110"/>
    </source>
</evidence>
<dbReference type="PANTHER" id="PTHR43214">
    <property type="entry name" value="TWO-COMPONENT RESPONSE REGULATOR"/>
    <property type="match status" value="1"/>
</dbReference>
<proteinExistence type="predicted"/>
<evidence type="ECO:0000259" key="4">
    <source>
        <dbReference type="PROSITE" id="PS50043"/>
    </source>
</evidence>
<evidence type="ECO:0000313" key="6">
    <source>
        <dbReference type="EMBL" id="MFD1054660.1"/>
    </source>
</evidence>
<dbReference type="SUPFAM" id="SSF52172">
    <property type="entry name" value="CheY-like"/>
    <property type="match status" value="1"/>
</dbReference>
<accession>A0ABW3MVS7</accession>
<gene>
    <name evidence="6" type="ORF">ACFQ2V_10115</name>
</gene>
<dbReference type="CDD" id="cd06170">
    <property type="entry name" value="LuxR_C_like"/>
    <property type="match status" value="1"/>
</dbReference>
<dbReference type="CDD" id="cd17535">
    <property type="entry name" value="REC_NarL-like"/>
    <property type="match status" value="1"/>
</dbReference>
<feature type="modified residue" description="4-aspartylphosphate" evidence="3">
    <location>
        <position position="54"/>
    </location>
</feature>
<dbReference type="InterPro" id="IPR039420">
    <property type="entry name" value="WalR-like"/>
</dbReference>
<sequence>MTTVVVVDDHRLVRAGLRTIIDASDDLSVVGEAADGAEAVGVVLDVRPDVVLMDLSMPGVDGVEAIRRLKAAGVPAPVVVLTSFAEAERVRAALEAGAVGYLLKDSEPRDVLDAVRAASAGHAPLDPRVTRALLPSTSRDAAGSPALSGREREVLAQVARGLANKQIARSLGISERTVKVHLGNVFRQIGVGDRTSAALWARDHGVA</sequence>
<dbReference type="PROSITE" id="PS50043">
    <property type="entry name" value="HTH_LUXR_2"/>
    <property type="match status" value="1"/>
</dbReference>
<dbReference type="EMBL" id="JBHTKH010000005">
    <property type="protein sequence ID" value="MFD1054660.1"/>
    <property type="molecule type" value="Genomic_DNA"/>
</dbReference>
<dbReference type="SUPFAM" id="SSF46894">
    <property type="entry name" value="C-terminal effector domain of the bipartite response regulators"/>
    <property type="match status" value="1"/>
</dbReference>
<dbReference type="InterPro" id="IPR011006">
    <property type="entry name" value="CheY-like_superfamily"/>
</dbReference>
<dbReference type="Pfam" id="PF00196">
    <property type="entry name" value="GerE"/>
    <property type="match status" value="1"/>
</dbReference>
<keyword evidence="7" id="KW-1185">Reference proteome</keyword>
<dbReference type="Gene3D" id="3.40.50.2300">
    <property type="match status" value="1"/>
</dbReference>
<dbReference type="Pfam" id="PF00072">
    <property type="entry name" value="Response_reg"/>
    <property type="match status" value="1"/>
</dbReference>
<dbReference type="InterPro" id="IPR016032">
    <property type="entry name" value="Sig_transdc_resp-reg_C-effctor"/>
</dbReference>
<dbReference type="PANTHER" id="PTHR43214:SF43">
    <property type="entry name" value="TWO-COMPONENT RESPONSE REGULATOR"/>
    <property type="match status" value="1"/>
</dbReference>
<keyword evidence="2" id="KW-0238">DNA-binding</keyword>
<protein>
    <submittedName>
        <fullName evidence="6">Response regulator</fullName>
    </submittedName>
</protein>
<keyword evidence="1 3" id="KW-0597">Phosphoprotein</keyword>
<dbReference type="PRINTS" id="PR00038">
    <property type="entry name" value="HTHLUXR"/>
</dbReference>
<feature type="domain" description="HTH luxR-type" evidence="4">
    <location>
        <begin position="140"/>
        <end position="205"/>
    </location>
</feature>
<evidence type="ECO:0000313" key="7">
    <source>
        <dbReference type="Proteomes" id="UP001597046"/>
    </source>
</evidence>
<dbReference type="SMART" id="SM00421">
    <property type="entry name" value="HTH_LUXR"/>
    <property type="match status" value="1"/>
</dbReference>
<dbReference type="Proteomes" id="UP001597046">
    <property type="component" value="Unassembled WGS sequence"/>
</dbReference>
<dbReference type="InterPro" id="IPR058245">
    <property type="entry name" value="NreC/VraR/RcsB-like_REC"/>
</dbReference>
<dbReference type="SMART" id="SM00448">
    <property type="entry name" value="REC"/>
    <property type="match status" value="1"/>
</dbReference>
<dbReference type="PROSITE" id="PS50110">
    <property type="entry name" value="RESPONSE_REGULATORY"/>
    <property type="match status" value="1"/>
</dbReference>
<dbReference type="InterPro" id="IPR001789">
    <property type="entry name" value="Sig_transdc_resp-reg_receiver"/>
</dbReference>
<dbReference type="InterPro" id="IPR000792">
    <property type="entry name" value="Tscrpt_reg_LuxR_C"/>
</dbReference>
<organism evidence="6 7">
    <name type="scientific">Terrabacter terrigena</name>
    <dbReference type="NCBI Taxonomy" id="574718"/>
    <lineage>
        <taxon>Bacteria</taxon>
        <taxon>Bacillati</taxon>
        <taxon>Actinomycetota</taxon>
        <taxon>Actinomycetes</taxon>
        <taxon>Micrococcales</taxon>
        <taxon>Intrasporangiaceae</taxon>
        <taxon>Terrabacter</taxon>
    </lineage>
</organism>
<evidence type="ECO:0000256" key="3">
    <source>
        <dbReference type="PROSITE-ProRule" id="PRU00169"/>
    </source>
</evidence>
<reference evidence="7" key="1">
    <citation type="journal article" date="2019" name="Int. J. Syst. Evol. Microbiol.">
        <title>The Global Catalogue of Microorganisms (GCM) 10K type strain sequencing project: providing services to taxonomists for standard genome sequencing and annotation.</title>
        <authorList>
            <consortium name="The Broad Institute Genomics Platform"/>
            <consortium name="The Broad Institute Genome Sequencing Center for Infectious Disease"/>
            <person name="Wu L."/>
            <person name="Ma J."/>
        </authorList>
    </citation>
    <scope>NUCLEOTIDE SEQUENCE [LARGE SCALE GENOMIC DNA]</scope>
    <source>
        <strain evidence="7">CCUG 57508</strain>
    </source>
</reference>
<feature type="domain" description="Response regulatory" evidence="5">
    <location>
        <begin position="3"/>
        <end position="119"/>
    </location>
</feature>
<name>A0ABW3MVS7_9MICO</name>
<dbReference type="RefSeq" id="WP_386052564.1">
    <property type="nucleotide sequence ID" value="NZ_JBHTKH010000005.1"/>
</dbReference>
<evidence type="ECO:0000256" key="2">
    <source>
        <dbReference type="ARBA" id="ARBA00023125"/>
    </source>
</evidence>
<comment type="caution">
    <text evidence="6">The sequence shown here is derived from an EMBL/GenBank/DDBJ whole genome shotgun (WGS) entry which is preliminary data.</text>
</comment>
<evidence type="ECO:0000256" key="1">
    <source>
        <dbReference type="ARBA" id="ARBA00022553"/>
    </source>
</evidence>